<evidence type="ECO:0000313" key="2">
    <source>
        <dbReference type="EMBL" id="KAJ5131517.1"/>
    </source>
</evidence>
<protein>
    <submittedName>
        <fullName evidence="2">Uncharacterized protein</fullName>
    </submittedName>
</protein>
<dbReference type="EMBL" id="JAPQKL010000005">
    <property type="protein sequence ID" value="KAJ5131517.1"/>
    <property type="molecule type" value="Genomic_DNA"/>
</dbReference>
<evidence type="ECO:0000256" key="1">
    <source>
        <dbReference type="SAM" id="MobiDB-lite"/>
    </source>
</evidence>
<accession>A0A9W9GWU7</accession>
<feature type="compositionally biased region" description="Low complexity" evidence="1">
    <location>
        <begin position="125"/>
        <end position="135"/>
    </location>
</feature>
<reference evidence="2" key="1">
    <citation type="submission" date="2022-11" db="EMBL/GenBank/DDBJ databases">
        <authorList>
            <person name="Petersen C."/>
        </authorList>
    </citation>
    <scope>NUCLEOTIDE SEQUENCE</scope>
    <source>
        <strain evidence="2">IBT 22155</strain>
    </source>
</reference>
<dbReference type="RefSeq" id="XP_056521896.1">
    <property type="nucleotide sequence ID" value="XM_056668300.1"/>
</dbReference>
<dbReference type="Proteomes" id="UP001149079">
    <property type="component" value="Unassembled WGS sequence"/>
</dbReference>
<feature type="region of interest" description="Disordered" evidence="1">
    <location>
        <begin position="1"/>
        <end position="67"/>
    </location>
</feature>
<proteinExistence type="predicted"/>
<feature type="compositionally biased region" description="Polar residues" evidence="1">
    <location>
        <begin position="32"/>
        <end position="51"/>
    </location>
</feature>
<dbReference type="AlphaFoldDB" id="A0A9W9GWU7"/>
<feature type="region of interest" description="Disordered" evidence="1">
    <location>
        <begin position="375"/>
        <end position="394"/>
    </location>
</feature>
<evidence type="ECO:0000313" key="3">
    <source>
        <dbReference type="Proteomes" id="UP001149079"/>
    </source>
</evidence>
<keyword evidence="3" id="KW-1185">Reference proteome</keyword>
<sequence>MSMASPRTPDRPLGESWMITSTPSLKNDEADSTNPQASLKGNSTNLTNTPAPRSELPASSTSSSWTISGPELIMPSICEARNAEGSWIEYVPTPKKSGSNIIRKRRKVPLPDSTKLPEQDRTGIAASDADASSSAEEPTANKGPVAQAQPIHRDYTAVARKAINAVLIALILHLLVLPEVVYQAKGLCQLPSIKTLYPSSCIILSPTYPPRTSLHSPSVPQEQEETLATSQRQLESILDTALETLAPLSAILKQSEIMLADLESQLKSTFPDVRNALDLEFTGSNQAVQAAVWEFDSLRADLRSAIDSLLSSPPTPEIGGTIALDTRLANQQRRRSEYLDRLRAQIRSKADSLNTRFTTLDDHLEAVDGIVSREERRSPSFHKYKSSSDDSSDRLHSMLESLPLGPFGAYLLRKRSSGAADANAAMMAGSSSSAVASLGSPESTPQPAPLALLRVAATHHRPVADSVLRLSRQLGDLRRATGTGSTW</sequence>
<organism evidence="2 3">
    <name type="scientific">Penicillium bovifimosum</name>
    <dbReference type="NCBI Taxonomy" id="126998"/>
    <lineage>
        <taxon>Eukaryota</taxon>
        <taxon>Fungi</taxon>
        <taxon>Dikarya</taxon>
        <taxon>Ascomycota</taxon>
        <taxon>Pezizomycotina</taxon>
        <taxon>Eurotiomycetes</taxon>
        <taxon>Eurotiomycetidae</taxon>
        <taxon>Eurotiales</taxon>
        <taxon>Aspergillaceae</taxon>
        <taxon>Penicillium</taxon>
    </lineage>
</organism>
<gene>
    <name evidence="2" type="ORF">N7515_007556</name>
</gene>
<name>A0A9W9GWU7_9EURO</name>
<comment type="caution">
    <text evidence="2">The sequence shown here is derived from an EMBL/GenBank/DDBJ whole genome shotgun (WGS) entry which is preliminary data.</text>
</comment>
<dbReference type="GeneID" id="81407470"/>
<feature type="region of interest" description="Disordered" evidence="1">
    <location>
        <begin position="100"/>
        <end position="147"/>
    </location>
</feature>
<reference evidence="2" key="2">
    <citation type="journal article" date="2023" name="IMA Fungus">
        <title>Comparative genomic study of the Penicillium genus elucidates a diverse pangenome and 15 lateral gene transfer events.</title>
        <authorList>
            <person name="Petersen C."/>
            <person name="Sorensen T."/>
            <person name="Nielsen M.R."/>
            <person name="Sondergaard T.E."/>
            <person name="Sorensen J.L."/>
            <person name="Fitzpatrick D.A."/>
            <person name="Frisvad J.C."/>
            <person name="Nielsen K.L."/>
        </authorList>
    </citation>
    <scope>NUCLEOTIDE SEQUENCE</scope>
    <source>
        <strain evidence="2">IBT 22155</strain>
    </source>
</reference>
<dbReference type="OrthoDB" id="4179406at2759"/>